<reference evidence="9" key="1">
    <citation type="submission" date="2014-05" db="EMBL/GenBank/DDBJ databases">
        <title>The transcriptome of the halophilic microalga Tetraselmis sp. GSL018 isolated from the Great Salt Lake, Utah.</title>
        <authorList>
            <person name="Jinkerson R.E."/>
            <person name="D'Adamo S."/>
            <person name="Posewitz M.C."/>
        </authorList>
    </citation>
    <scope>NUCLEOTIDE SEQUENCE</scope>
    <source>
        <strain evidence="9">GSL018</strain>
    </source>
</reference>
<evidence type="ECO:0000256" key="8">
    <source>
        <dbReference type="SAM" id="Phobius"/>
    </source>
</evidence>
<evidence type="ECO:0000313" key="9">
    <source>
        <dbReference type="EMBL" id="JAC59340.1"/>
    </source>
</evidence>
<evidence type="ECO:0000256" key="2">
    <source>
        <dbReference type="ARBA" id="ARBA00022448"/>
    </source>
</evidence>
<evidence type="ECO:0000256" key="1">
    <source>
        <dbReference type="ARBA" id="ARBA00004651"/>
    </source>
</evidence>
<feature type="transmembrane region" description="Helical" evidence="8">
    <location>
        <begin position="726"/>
        <end position="747"/>
    </location>
</feature>
<feature type="compositionally biased region" description="Low complexity" evidence="7">
    <location>
        <begin position="462"/>
        <end position="474"/>
    </location>
</feature>
<keyword evidence="4 8" id="KW-0812">Transmembrane</keyword>
<feature type="transmembrane region" description="Helical" evidence="8">
    <location>
        <begin position="208"/>
        <end position="229"/>
    </location>
</feature>
<feature type="transmembrane region" description="Helical" evidence="8">
    <location>
        <begin position="71"/>
        <end position="96"/>
    </location>
</feature>
<evidence type="ECO:0000256" key="6">
    <source>
        <dbReference type="ARBA" id="ARBA00023136"/>
    </source>
</evidence>
<dbReference type="GO" id="GO:0005886">
    <property type="term" value="C:plasma membrane"/>
    <property type="evidence" value="ECO:0007669"/>
    <property type="project" value="UniProtKB-SubCell"/>
</dbReference>
<dbReference type="GO" id="GO:0015295">
    <property type="term" value="F:solute:proton symporter activity"/>
    <property type="evidence" value="ECO:0007669"/>
    <property type="project" value="TreeGrafter"/>
</dbReference>
<dbReference type="PANTHER" id="PTHR30003">
    <property type="entry name" value="L-LACTATE PERMEASE"/>
    <property type="match status" value="1"/>
</dbReference>
<dbReference type="InterPro" id="IPR003804">
    <property type="entry name" value="Lactate_perm"/>
</dbReference>
<proteinExistence type="predicted"/>
<name>A0A061QLM7_9CHLO</name>
<feature type="transmembrane region" description="Helical" evidence="8">
    <location>
        <begin position="262"/>
        <end position="280"/>
    </location>
</feature>
<dbReference type="Pfam" id="PF02652">
    <property type="entry name" value="Lactate_perm"/>
    <property type="match status" value="2"/>
</dbReference>
<feature type="transmembrane region" description="Helical" evidence="8">
    <location>
        <begin position="235"/>
        <end position="255"/>
    </location>
</feature>
<sequence>MPVTVAEQLPFGGPWGPAMDVIICVLPLVFLVLVTLVPRIRLPTSKSLPMASFLMWLFRLAYLTTDPNYTNAAVIFGTFDAFVPLSIIAGAILLFASMESTQCMPWIMIRLKSLSQGHPVAEVFLITWAFEYLVEGASGFGTPVALAAPMMGELGHNPFRTVVCALIMNTLATPFGGVGTPIWFGFSGLVPAEDEPAFFREVSWRTQLIMTVLSHVVPVMAASFLVPLAVLRRSWLFILLSVWSCALPALALSFVSYEFPSLLGGLIGVVCTGVLARFRVGLCADLREMDAMRAAHAREASEEHRSQRGAAKGSADAHGEGAGDGEPQMMDEAVGSFDLHDVFCVVSSDRPSPSLDFPNTIDPKGHPSSKNLRMGRSSAGVQAKPSPTPRDDRRQSDVGSTAARRPSSETHCDHHDDDHHDEEAGLVCRDGRFEPLELEGEKPGNGTDPSAEGNGRRHSEGKASGSGKAAGSSGHPTMGRLGTVVAGVGRTFPLWGTVVLLIITRVPALNVKPYLRLKAPYFEIDLNNLFQFRLSASLVFQFVNILAVDGLSWSYDLLYVPSLIPFILVSTIAVVAYRGDIARNRQSWKDPYRRTLSRVSYIMVPLIGALILVSLIRLSPADNQSPAYIVGYELSAALKEGWLAFIPFIGALGSFFSGSTTTSNLTFGKVNLIAAENLGLHPTALLAMQSVGATLGNAICINNIISAKTVMGLISSQEGRFISKTGVVCIVSLILGTGLGVFFAYTLPNVSY</sequence>
<feature type="transmembrane region" description="Helical" evidence="8">
    <location>
        <begin position="598"/>
        <end position="618"/>
    </location>
</feature>
<feature type="compositionally biased region" description="Basic and acidic residues" evidence="7">
    <location>
        <begin position="406"/>
        <end position="422"/>
    </location>
</feature>
<protein>
    <submittedName>
        <fullName evidence="9">Lactate permease</fullName>
    </submittedName>
</protein>
<dbReference type="GO" id="GO:0015129">
    <property type="term" value="F:lactate transmembrane transporter activity"/>
    <property type="evidence" value="ECO:0007669"/>
    <property type="project" value="InterPro"/>
</dbReference>
<keyword evidence="6 8" id="KW-0472">Membrane</keyword>
<feature type="region of interest" description="Disordered" evidence="7">
    <location>
        <begin position="295"/>
        <end position="330"/>
    </location>
</feature>
<organism evidence="9">
    <name type="scientific">Tetraselmis sp. GSL018</name>
    <dbReference type="NCBI Taxonomy" id="582737"/>
    <lineage>
        <taxon>Eukaryota</taxon>
        <taxon>Viridiplantae</taxon>
        <taxon>Chlorophyta</taxon>
        <taxon>core chlorophytes</taxon>
        <taxon>Chlorodendrophyceae</taxon>
        <taxon>Chlorodendrales</taxon>
        <taxon>Chlorodendraceae</taxon>
        <taxon>Tetraselmis</taxon>
    </lineage>
</organism>
<feature type="region of interest" description="Disordered" evidence="7">
    <location>
        <begin position="353"/>
        <end position="422"/>
    </location>
</feature>
<feature type="transmembrane region" description="Helical" evidence="8">
    <location>
        <begin position="15"/>
        <end position="36"/>
    </location>
</feature>
<feature type="transmembrane region" description="Helical" evidence="8">
    <location>
        <begin position="557"/>
        <end position="577"/>
    </location>
</feature>
<evidence type="ECO:0000256" key="5">
    <source>
        <dbReference type="ARBA" id="ARBA00022989"/>
    </source>
</evidence>
<comment type="subcellular location">
    <subcellularLocation>
        <location evidence="1">Cell membrane</location>
        <topology evidence="1">Multi-pass membrane protein</topology>
    </subcellularLocation>
</comment>
<feature type="transmembrane region" description="Helical" evidence="8">
    <location>
        <begin position="48"/>
        <end position="65"/>
    </location>
</feature>
<keyword evidence="3" id="KW-1003">Cell membrane</keyword>
<keyword evidence="2" id="KW-0813">Transport</keyword>
<feature type="compositionally biased region" description="Basic and acidic residues" evidence="7">
    <location>
        <begin position="295"/>
        <end position="306"/>
    </location>
</feature>
<feature type="region of interest" description="Disordered" evidence="7">
    <location>
        <begin position="436"/>
        <end position="476"/>
    </location>
</feature>
<dbReference type="PANTHER" id="PTHR30003:SF0">
    <property type="entry name" value="GLYCOLATE PERMEASE GLCA-RELATED"/>
    <property type="match status" value="1"/>
</dbReference>
<accession>A0A061QLM7</accession>
<evidence type="ECO:0000256" key="3">
    <source>
        <dbReference type="ARBA" id="ARBA00022475"/>
    </source>
</evidence>
<dbReference type="AlphaFoldDB" id="A0A061QLM7"/>
<keyword evidence="5 8" id="KW-1133">Transmembrane helix</keyword>
<feature type="transmembrane region" description="Helical" evidence="8">
    <location>
        <begin position="492"/>
        <end position="511"/>
    </location>
</feature>
<gene>
    <name evidence="10" type="ORF">TSPGSL018_13165</name>
    <name evidence="9" type="ORF">TSPGSL018_31613</name>
</gene>
<dbReference type="EMBL" id="GBEZ01019990">
    <property type="protein sequence ID" value="JAC66638.1"/>
    <property type="molecule type" value="Transcribed_RNA"/>
</dbReference>
<evidence type="ECO:0000313" key="10">
    <source>
        <dbReference type="EMBL" id="JAC66638.1"/>
    </source>
</evidence>
<evidence type="ECO:0000256" key="7">
    <source>
        <dbReference type="SAM" id="MobiDB-lite"/>
    </source>
</evidence>
<dbReference type="EMBL" id="GBEZ01028047">
    <property type="protein sequence ID" value="JAC59340.1"/>
    <property type="molecule type" value="Transcribed_RNA"/>
</dbReference>
<evidence type="ECO:0000256" key="4">
    <source>
        <dbReference type="ARBA" id="ARBA00022692"/>
    </source>
</evidence>